<dbReference type="EMBL" id="JACJHX010000008">
    <property type="protein sequence ID" value="MBA9027596.1"/>
    <property type="molecule type" value="Genomic_DNA"/>
</dbReference>
<name>A0ABR6CRN6_9BACI</name>
<sequence length="272" mass="32083">MKPNEEIVLQNKLLIRHDLIEEGLTLTERESLIQMRKRCDILFKDKEGRNLYIEVKEVVDDKAIEQMLGYRTFVKDNDSRFMLIANYPINDNYQSKLHELQIEYMARNKNDIQVQLKNIVEIPKGNSNYRTKENVIKKLNKQGTIASDIYNYIANNLHTLNTSIICNISDGIMFQLVQCNEKFLSISTIGNRLLFHFPNGNRDSIYAKYKITIPELYRYKDKYLENIDKDKFKDKEPNQIDIKLKHVISLDYIKPLINEAYKQSLISSRSHI</sequence>
<dbReference type="InterPro" id="IPR011856">
    <property type="entry name" value="tRNA_endonuc-like_dom_sf"/>
</dbReference>
<gene>
    <name evidence="3" type="ORF">HNP81_002886</name>
</gene>
<evidence type="ECO:0000313" key="3">
    <source>
        <dbReference type="EMBL" id="MBA9027596.1"/>
    </source>
</evidence>
<evidence type="ECO:0000256" key="1">
    <source>
        <dbReference type="ARBA" id="ARBA00023125"/>
    </source>
</evidence>
<dbReference type="InterPro" id="IPR048301">
    <property type="entry name" value="NucS_C"/>
</dbReference>
<dbReference type="Pfam" id="PF01939">
    <property type="entry name" value="NucS_C"/>
    <property type="match status" value="1"/>
</dbReference>
<keyword evidence="1" id="KW-0238">DNA-binding</keyword>
<dbReference type="InterPro" id="IPR002793">
    <property type="entry name" value="Endonuclease_NucS"/>
</dbReference>
<comment type="caution">
    <text evidence="3">The sequence shown here is derived from an EMBL/GenBank/DDBJ whole genome shotgun (WGS) entry which is preliminary data.</text>
</comment>
<accession>A0ABR6CRN6</accession>
<dbReference type="Gene3D" id="3.40.1350.10">
    <property type="match status" value="1"/>
</dbReference>
<feature type="domain" description="Endonuclease NucS C-terminal" evidence="2">
    <location>
        <begin position="9"/>
        <end position="78"/>
    </location>
</feature>
<keyword evidence="4" id="KW-1185">Reference proteome</keyword>
<organism evidence="3 4">
    <name type="scientific">Peribacillus huizhouensis</name>
    <dbReference type="NCBI Taxonomy" id="1501239"/>
    <lineage>
        <taxon>Bacteria</taxon>
        <taxon>Bacillati</taxon>
        <taxon>Bacillota</taxon>
        <taxon>Bacilli</taxon>
        <taxon>Bacillales</taxon>
        <taxon>Bacillaceae</taxon>
        <taxon>Peribacillus</taxon>
    </lineage>
</organism>
<dbReference type="Proteomes" id="UP000626697">
    <property type="component" value="Unassembled WGS sequence"/>
</dbReference>
<dbReference type="PANTHER" id="PTHR38814">
    <property type="entry name" value="ENDONUCLEASE NUCS"/>
    <property type="match status" value="1"/>
</dbReference>
<dbReference type="RefSeq" id="WP_182503033.1">
    <property type="nucleotide sequence ID" value="NZ_JACJHX010000008.1"/>
</dbReference>
<evidence type="ECO:0000313" key="4">
    <source>
        <dbReference type="Proteomes" id="UP000626697"/>
    </source>
</evidence>
<dbReference type="PANTHER" id="PTHR38814:SF1">
    <property type="entry name" value="ENDONUCLEASE NUCS"/>
    <property type="match status" value="1"/>
</dbReference>
<protein>
    <recommendedName>
        <fullName evidence="2">Endonuclease NucS C-terminal domain-containing protein</fullName>
    </recommendedName>
</protein>
<reference evidence="3 4" key="1">
    <citation type="submission" date="2020-08" db="EMBL/GenBank/DDBJ databases">
        <title>Genomic Encyclopedia of Type Strains, Phase IV (KMG-IV): sequencing the most valuable type-strain genomes for metagenomic binning, comparative biology and taxonomic classification.</title>
        <authorList>
            <person name="Goeker M."/>
        </authorList>
    </citation>
    <scope>NUCLEOTIDE SEQUENCE [LARGE SCALE GENOMIC DNA]</scope>
    <source>
        <strain evidence="3 4">DSM 105481</strain>
    </source>
</reference>
<evidence type="ECO:0000259" key="2">
    <source>
        <dbReference type="Pfam" id="PF01939"/>
    </source>
</evidence>
<proteinExistence type="predicted"/>